<evidence type="ECO:0000259" key="1">
    <source>
        <dbReference type="Pfam" id="PF13456"/>
    </source>
</evidence>
<dbReference type="Gene3D" id="3.30.420.10">
    <property type="entry name" value="Ribonuclease H-like superfamily/Ribonuclease H"/>
    <property type="match status" value="1"/>
</dbReference>
<gene>
    <name evidence="2" type="ORF">C2845_PM11G09960</name>
</gene>
<proteinExistence type="predicted"/>
<name>A0A3L6RVV7_PANMI</name>
<dbReference type="GO" id="GO:0003676">
    <property type="term" value="F:nucleic acid binding"/>
    <property type="evidence" value="ECO:0007669"/>
    <property type="project" value="InterPro"/>
</dbReference>
<dbReference type="InterPro" id="IPR002156">
    <property type="entry name" value="RNaseH_domain"/>
</dbReference>
<reference evidence="3" key="1">
    <citation type="journal article" date="2019" name="Nat. Commun.">
        <title>The genome of broomcorn millet.</title>
        <authorList>
            <person name="Zou C."/>
            <person name="Miki D."/>
            <person name="Li D."/>
            <person name="Tang Q."/>
            <person name="Xiao L."/>
            <person name="Rajput S."/>
            <person name="Deng P."/>
            <person name="Jia W."/>
            <person name="Huang R."/>
            <person name="Zhang M."/>
            <person name="Sun Y."/>
            <person name="Hu J."/>
            <person name="Fu X."/>
            <person name="Schnable P.S."/>
            <person name="Li F."/>
            <person name="Zhang H."/>
            <person name="Feng B."/>
            <person name="Zhu X."/>
            <person name="Liu R."/>
            <person name="Schnable J.C."/>
            <person name="Zhu J.-K."/>
            <person name="Zhang H."/>
        </authorList>
    </citation>
    <scope>NUCLEOTIDE SEQUENCE [LARGE SCALE GENOMIC DNA]</scope>
</reference>
<evidence type="ECO:0000313" key="3">
    <source>
        <dbReference type="Proteomes" id="UP000275267"/>
    </source>
</evidence>
<dbReference type="CDD" id="cd06222">
    <property type="entry name" value="RNase_H_like"/>
    <property type="match status" value="1"/>
</dbReference>
<dbReference type="InterPro" id="IPR012337">
    <property type="entry name" value="RNaseH-like_sf"/>
</dbReference>
<keyword evidence="3" id="KW-1185">Reference proteome</keyword>
<protein>
    <recommendedName>
        <fullName evidence="1">RNase H type-1 domain-containing protein</fullName>
    </recommendedName>
</protein>
<dbReference type="Pfam" id="PF13456">
    <property type="entry name" value="RVT_3"/>
    <property type="match status" value="1"/>
</dbReference>
<feature type="domain" description="RNase H type-1" evidence="1">
    <location>
        <begin position="7"/>
        <end position="72"/>
    </location>
</feature>
<evidence type="ECO:0000313" key="2">
    <source>
        <dbReference type="EMBL" id="RLN09097.1"/>
    </source>
</evidence>
<dbReference type="PANTHER" id="PTHR47074:SF11">
    <property type="entry name" value="REVERSE TRANSCRIPTASE-LIKE PROTEIN"/>
    <property type="match status" value="1"/>
</dbReference>
<comment type="caution">
    <text evidence="2">The sequence shown here is derived from an EMBL/GenBank/DDBJ whole genome shotgun (WGS) entry which is preliminary data.</text>
</comment>
<dbReference type="GO" id="GO:0004523">
    <property type="term" value="F:RNA-DNA hybrid ribonuclease activity"/>
    <property type="evidence" value="ECO:0007669"/>
    <property type="project" value="InterPro"/>
</dbReference>
<dbReference type="Proteomes" id="UP000275267">
    <property type="component" value="Unassembled WGS sequence"/>
</dbReference>
<organism evidence="2 3">
    <name type="scientific">Panicum miliaceum</name>
    <name type="common">Proso millet</name>
    <name type="synonym">Broomcorn millet</name>
    <dbReference type="NCBI Taxonomy" id="4540"/>
    <lineage>
        <taxon>Eukaryota</taxon>
        <taxon>Viridiplantae</taxon>
        <taxon>Streptophyta</taxon>
        <taxon>Embryophyta</taxon>
        <taxon>Tracheophyta</taxon>
        <taxon>Spermatophyta</taxon>
        <taxon>Magnoliopsida</taxon>
        <taxon>Liliopsida</taxon>
        <taxon>Poales</taxon>
        <taxon>Poaceae</taxon>
        <taxon>PACMAD clade</taxon>
        <taxon>Panicoideae</taxon>
        <taxon>Panicodae</taxon>
        <taxon>Paniceae</taxon>
        <taxon>Panicinae</taxon>
        <taxon>Panicum</taxon>
        <taxon>Panicum sect. Panicum</taxon>
    </lineage>
</organism>
<sequence length="85" mass="9020">MVLLIRSGGWGFVVRDKHGEVLASGAGKISYAASALHAEATAAYRGVLYASHLGMTRITFEIDNTVLSYALKANGIDRIGVLLDV</sequence>
<dbReference type="PANTHER" id="PTHR47074">
    <property type="entry name" value="BNAC02G40300D PROTEIN"/>
    <property type="match status" value="1"/>
</dbReference>
<dbReference type="SUPFAM" id="SSF53098">
    <property type="entry name" value="Ribonuclease H-like"/>
    <property type="match status" value="1"/>
</dbReference>
<dbReference type="InterPro" id="IPR052929">
    <property type="entry name" value="RNase_H-like_EbsB-rel"/>
</dbReference>
<dbReference type="InterPro" id="IPR044730">
    <property type="entry name" value="RNase_H-like_dom_plant"/>
</dbReference>
<dbReference type="EMBL" id="PQIB02000007">
    <property type="protein sequence ID" value="RLN09097.1"/>
    <property type="molecule type" value="Genomic_DNA"/>
</dbReference>
<dbReference type="OrthoDB" id="696282at2759"/>
<dbReference type="AlphaFoldDB" id="A0A3L6RVV7"/>
<dbReference type="InterPro" id="IPR036397">
    <property type="entry name" value="RNaseH_sf"/>
</dbReference>
<accession>A0A3L6RVV7</accession>